<evidence type="ECO:0000313" key="1">
    <source>
        <dbReference type="EMBL" id="DAD89079.1"/>
    </source>
</evidence>
<dbReference type="EMBL" id="BK015052">
    <property type="protein sequence ID" value="DAD89079.1"/>
    <property type="molecule type" value="Genomic_DNA"/>
</dbReference>
<accession>A0A8S5N433</accession>
<organism evidence="1">
    <name type="scientific">Siphoviridae sp. ctv0N24</name>
    <dbReference type="NCBI Taxonomy" id="2826509"/>
    <lineage>
        <taxon>Viruses</taxon>
        <taxon>Duplodnaviria</taxon>
        <taxon>Heunggongvirae</taxon>
        <taxon>Uroviricota</taxon>
        <taxon>Caudoviricetes</taxon>
    </lineage>
</organism>
<protein>
    <submittedName>
        <fullName evidence="1">Uncharacterized protein</fullName>
    </submittedName>
</protein>
<reference evidence="1" key="1">
    <citation type="journal article" date="2021" name="Proc. Natl. Acad. Sci. U.S.A.">
        <title>A Catalog of Tens of Thousands of Viruses from Human Metagenomes Reveals Hidden Associations with Chronic Diseases.</title>
        <authorList>
            <person name="Tisza M.J."/>
            <person name="Buck C.B."/>
        </authorList>
    </citation>
    <scope>NUCLEOTIDE SEQUENCE</scope>
    <source>
        <strain evidence="1">Ctv0N24</strain>
    </source>
</reference>
<proteinExistence type="predicted"/>
<sequence length="45" mass="5397">MWLAFTIQIPLFTILIERVKIQEKQKPVVLRFGKAFESDRSRHPE</sequence>
<name>A0A8S5N433_9CAUD</name>